<sequence length="358" mass="39984">MRKEHVVMVPDFREGNPYQSLLANHLSDQDVQVSFDKLPLGYFPFSELSKQHPDATIIHLHWLSPILFVLSWTSSPYKAKLRGLLLALDCLWLRLRGKKIVWTVHNKFSHENFDPTVELFVRRLLVKSVSNIIVHSQSAADRLAEAYGMPALKDKAKVIFHGNYEGIYPRPASDRHTLLKTKNIPPEHTVILSFGMLRPYKGIDKLAALFASGKVPDHIHLLIMGKADNEDYAASLQTVCDKADNVHLTLGFLTDEALADWLGAADMVAVPFSDTLTSGSVLLAMTEGKALLLPELSKVFDCVPDEGALFYRDEDDMVKQLAGLSASDVAKMGEANKAVAHKMNWPDVARLTAELYQR</sequence>
<dbReference type="Gene3D" id="3.40.50.2000">
    <property type="entry name" value="Glycogen Phosphorylase B"/>
    <property type="match status" value="2"/>
</dbReference>
<organism evidence="3 4">
    <name type="scientific">Marisediminitalea aggregata</name>
    <dbReference type="NCBI Taxonomy" id="634436"/>
    <lineage>
        <taxon>Bacteria</taxon>
        <taxon>Pseudomonadati</taxon>
        <taxon>Pseudomonadota</taxon>
        <taxon>Gammaproteobacteria</taxon>
        <taxon>Alteromonadales</taxon>
        <taxon>Alteromonadaceae</taxon>
        <taxon>Marisediminitalea</taxon>
    </lineage>
</organism>
<evidence type="ECO:0000256" key="1">
    <source>
        <dbReference type="ARBA" id="ARBA00022679"/>
    </source>
</evidence>
<dbReference type="AlphaFoldDB" id="A0A1M5H0I6"/>
<keyword evidence="4" id="KW-1185">Reference proteome</keyword>
<dbReference type="OrthoDB" id="9802525at2"/>
<keyword evidence="1 3" id="KW-0808">Transferase</keyword>
<dbReference type="Pfam" id="PF13439">
    <property type="entry name" value="Glyco_transf_4"/>
    <property type="match status" value="1"/>
</dbReference>
<proteinExistence type="predicted"/>
<dbReference type="GO" id="GO:0009103">
    <property type="term" value="P:lipopolysaccharide biosynthetic process"/>
    <property type="evidence" value="ECO:0007669"/>
    <property type="project" value="TreeGrafter"/>
</dbReference>
<accession>A0A1M5H0I6</accession>
<dbReference type="GO" id="GO:0016757">
    <property type="term" value="F:glycosyltransferase activity"/>
    <property type="evidence" value="ECO:0007669"/>
    <property type="project" value="TreeGrafter"/>
</dbReference>
<evidence type="ECO:0000313" key="3">
    <source>
        <dbReference type="EMBL" id="SHG09447.1"/>
    </source>
</evidence>
<gene>
    <name evidence="3" type="ORF">SAMN05216361_1255</name>
</gene>
<name>A0A1M5H0I6_9ALTE</name>
<dbReference type="SUPFAM" id="SSF53756">
    <property type="entry name" value="UDP-Glycosyltransferase/glycogen phosphorylase"/>
    <property type="match status" value="1"/>
</dbReference>
<evidence type="ECO:0000259" key="2">
    <source>
        <dbReference type="Pfam" id="PF13439"/>
    </source>
</evidence>
<dbReference type="PANTHER" id="PTHR46401:SF2">
    <property type="entry name" value="GLYCOSYLTRANSFERASE WBBK-RELATED"/>
    <property type="match status" value="1"/>
</dbReference>
<dbReference type="Proteomes" id="UP000184520">
    <property type="component" value="Unassembled WGS sequence"/>
</dbReference>
<dbReference type="RefSeq" id="WP_073319519.1">
    <property type="nucleotide sequence ID" value="NZ_FQWD01000002.1"/>
</dbReference>
<reference evidence="4" key="1">
    <citation type="submission" date="2016-11" db="EMBL/GenBank/DDBJ databases">
        <authorList>
            <person name="Varghese N."/>
            <person name="Submissions S."/>
        </authorList>
    </citation>
    <scope>NUCLEOTIDE SEQUENCE [LARGE SCALE GENOMIC DNA]</scope>
    <source>
        <strain evidence="4">CGMCC 1.8995</strain>
    </source>
</reference>
<dbReference type="PANTHER" id="PTHR46401">
    <property type="entry name" value="GLYCOSYLTRANSFERASE WBBK-RELATED"/>
    <property type="match status" value="1"/>
</dbReference>
<evidence type="ECO:0000313" key="4">
    <source>
        <dbReference type="Proteomes" id="UP000184520"/>
    </source>
</evidence>
<dbReference type="STRING" id="634436.SAMN05216361_1255"/>
<dbReference type="EMBL" id="FQWD01000002">
    <property type="protein sequence ID" value="SHG09447.1"/>
    <property type="molecule type" value="Genomic_DNA"/>
</dbReference>
<dbReference type="Pfam" id="PF13692">
    <property type="entry name" value="Glyco_trans_1_4"/>
    <property type="match status" value="1"/>
</dbReference>
<dbReference type="InterPro" id="IPR028098">
    <property type="entry name" value="Glyco_trans_4-like_N"/>
</dbReference>
<feature type="domain" description="Glycosyltransferase subfamily 4-like N-terminal" evidence="2">
    <location>
        <begin position="90"/>
        <end position="162"/>
    </location>
</feature>
<protein>
    <submittedName>
        <fullName evidence="3">Glycosyltransferase involved in cell wall bisynthesis</fullName>
    </submittedName>
</protein>